<protein>
    <submittedName>
        <fullName evidence="1">Uncharacterized protein</fullName>
    </submittedName>
</protein>
<reference evidence="1" key="2">
    <citation type="submission" date="2012-06" db="EMBL/GenBank/DDBJ databases">
        <authorList>
            <person name="Yu Y."/>
            <person name="Currie J."/>
            <person name="Lomeli R."/>
            <person name="Angelova A."/>
            <person name="Collura K."/>
            <person name="Wissotski M."/>
            <person name="Campos D."/>
            <person name="Kudrna D."/>
            <person name="Golser W."/>
            <person name="Ashely E."/>
            <person name="Descour A."/>
            <person name="Fernandes J."/>
            <person name="Soderlund C."/>
            <person name="Walbot V."/>
        </authorList>
    </citation>
    <scope>NUCLEOTIDE SEQUENCE</scope>
    <source>
        <strain evidence="1">B73</strain>
    </source>
</reference>
<accession>C4J1R1</accession>
<sequence>MVRPSAGTLAIVAGSFTSTSSPRWWSPCRALMAARSAAGSASHSGRHVHTVAGPYVSVSPYEWITRNPSSSIRNSTCGAGGAPPVITVTGLFLPAPSGALSSAVAFTTMLSTVGAPPMCVTPCAATAAKMAPEFTLRRHTLVPPCAATPHTRHHPLQWNMGTVHRYTGSAVMSLRSTDDSEFRYAPRWVYTTPLGRDVVPDV</sequence>
<proteinExistence type="evidence at transcript level"/>
<reference evidence="1" key="1">
    <citation type="journal article" date="2009" name="PLoS Genet.">
        <title>Sequencing, mapping, and analysis of 27,455 maize full-length cDNAs.</title>
        <authorList>
            <person name="Soderlund C."/>
            <person name="Descour A."/>
            <person name="Kudrna D."/>
            <person name="Bomhoff M."/>
            <person name="Boyd L."/>
            <person name="Currie J."/>
            <person name="Angelova A."/>
            <person name="Collura K."/>
            <person name="Wissotski M."/>
            <person name="Ashley E."/>
            <person name="Morrow D."/>
            <person name="Fernandes J."/>
            <person name="Walbot V."/>
            <person name="Yu Y."/>
        </authorList>
    </citation>
    <scope>NUCLEOTIDE SEQUENCE</scope>
    <source>
        <strain evidence="1">B73</strain>
    </source>
</reference>
<evidence type="ECO:0000313" key="1">
    <source>
        <dbReference type="EMBL" id="ACR35111.1"/>
    </source>
</evidence>
<organism evidence="1">
    <name type="scientific">Zea mays</name>
    <name type="common">Maize</name>
    <dbReference type="NCBI Taxonomy" id="4577"/>
    <lineage>
        <taxon>Eukaryota</taxon>
        <taxon>Viridiplantae</taxon>
        <taxon>Streptophyta</taxon>
        <taxon>Embryophyta</taxon>
        <taxon>Tracheophyta</taxon>
        <taxon>Spermatophyta</taxon>
        <taxon>Magnoliopsida</taxon>
        <taxon>Liliopsida</taxon>
        <taxon>Poales</taxon>
        <taxon>Poaceae</taxon>
        <taxon>PACMAD clade</taxon>
        <taxon>Panicoideae</taxon>
        <taxon>Andropogonodae</taxon>
        <taxon>Andropogoneae</taxon>
        <taxon>Tripsacinae</taxon>
        <taxon>Zea</taxon>
    </lineage>
</organism>
<name>C4J1R1_MAIZE</name>
<dbReference type="EMBL" id="BT084758">
    <property type="protein sequence ID" value="ACR35111.1"/>
    <property type="molecule type" value="mRNA"/>
</dbReference>
<dbReference type="AlphaFoldDB" id="C4J1R1"/>